<evidence type="ECO:0000256" key="3">
    <source>
        <dbReference type="PROSITE-ProRule" id="PRU00192"/>
    </source>
</evidence>
<evidence type="ECO:0000259" key="8">
    <source>
        <dbReference type="PROSITE" id="PS50010"/>
    </source>
</evidence>
<feature type="domain" description="Phorbol-ester/DAG-type" evidence="9">
    <location>
        <begin position="511"/>
        <end position="560"/>
    </location>
</feature>
<dbReference type="SUPFAM" id="SSF47576">
    <property type="entry name" value="Calponin-homology domain, CH-domain"/>
    <property type="match status" value="1"/>
</dbReference>
<keyword evidence="2" id="KW-0344">Guanine-nucleotide releasing factor</keyword>
<dbReference type="InterPro" id="IPR036872">
    <property type="entry name" value="CH_dom_sf"/>
</dbReference>
<evidence type="ECO:0000313" key="11">
    <source>
        <dbReference type="EMBL" id="CAF1122008.1"/>
    </source>
</evidence>
<dbReference type="EMBL" id="CAJNOK010004406">
    <property type="protein sequence ID" value="CAF0936647.1"/>
    <property type="molecule type" value="Genomic_DNA"/>
</dbReference>
<keyword evidence="4" id="KW-0175">Coiled coil</keyword>
<evidence type="ECO:0000313" key="10">
    <source>
        <dbReference type="EMBL" id="CAF0936647.1"/>
    </source>
</evidence>
<dbReference type="PANTHER" id="PTHR45818:SF3">
    <property type="entry name" value="PROTEIN VAV"/>
    <property type="match status" value="1"/>
</dbReference>
<dbReference type="PROSITE" id="PS50081">
    <property type="entry name" value="ZF_DAG_PE_2"/>
    <property type="match status" value="1"/>
</dbReference>
<dbReference type="Proteomes" id="UP000681722">
    <property type="component" value="Unassembled WGS sequence"/>
</dbReference>
<dbReference type="AlphaFoldDB" id="A0A814QRU4"/>
<feature type="region of interest" description="Disordered" evidence="5">
    <location>
        <begin position="688"/>
        <end position="713"/>
    </location>
</feature>
<dbReference type="InterPro" id="IPR001452">
    <property type="entry name" value="SH3_domain"/>
</dbReference>
<name>A0A814QRU4_9BILA</name>
<dbReference type="SUPFAM" id="SSF48065">
    <property type="entry name" value="DBL homology domain (DH-domain)"/>
    <property type="match status" value="1"/>
</dbReference>
<dbReference type="Gene3D" id="2.30.29.30">
    <property type="entry name" value="Pleckstrin-homology domain (PH domain)/Phosphotyrosine-binding domain (PTB)"/>
    <property type="match status" value="1"/>
</dbReference>
<dbReference type="InterPro" id="IPR036028">
    <property type="entry name" value="SH3-like_dom_sf"/>
</dbReference>
<keyword evidence="14" id="KW-1185">Reference proteome</keyword>
<dbReference type="OrthoDB" id="5340910at2759"/>
<evidence type="ECO:0000256" key="2">
    <source>
        <dbReference type="ARBA" id="ARBA00022658"/>
    </source>
</evidence>
<dbReference type="Gene3D" id="2.30.30.40">
    <property type="entry name" value="SH3 Domains"/>
    <property type="match status" value="1"/>
</dbReference>
<dbReference type="SUPFAM" id="SSF50729">
    <property type="entry name" value="PH domain-like"/>
    <property type="match status" value="1"/>
</dbReference>
<evidence type="ECO:0000256" key="5">
    <source>
        <dbReference type="SAM" id="MobiDB-lite"/>
    </source>
</evidence>
<dbReference type="Proteomes" id="UP000682733">
    <property type="component" value="Unassembled WGS sequence"/>
</dbReference>
<evidence type="ECO:0000313" key="14">
    <source>
        <dbReference type="Proteomes" id="UP000663829"/>
    </source>
</evidence>
<feature type="coiled-coil region" evidence="4">
    <location>
        <begin position="383"/>
        <end position="410"/>
    </location>
</feature>
<dbReference type="SUPFAM" id="SSF50044">
    <property type="entry name" value="SH3-domain"/>
    <property type="match status" value="1"/>
</dbReference>
<dbReference type="PROSITE" id="PS50010">
    <property type="entry name" value="DH_2"/>
    <property type="match status" value="1"/>
</dbReference>
<dbReference type="GO" id="GO:0005737">
    <property type="term" value="C:cytoplasm"/>
    <property type="evidence" value="ECO:0007669"/>
    <property type="project" value="TreeGrafter"/>
</dbReference>
<dbReference type="EMBL" id="CAJOBC010006060">
    <property type="protein sequence ID" value="CAF3885516.1"/>
    <property type="molecule type" value="Genomic_DNA"/>
</dbReference>
<evidence type="ECO:0000259" key="6">
    <source>
        <dbReference type="PROSITE" id="PS50002"/>
    </source>
</evidence>
<dbReference type="SMART" id="SM00326">
    <property type="entry name" value="SH3"/>
    <property type="match status" value="1"/>
</dbReference>
<proteinExistence type="predicted"/>
<dbReference type="InterPro" id="IPR000219">
    <property type="entry name" value="DH_dom"/>
</dbReference>
<comment type="caution">
    <text evidence="11">The sequence shown here is derived from an EMBL/GenBank/DDBJ whole genome shotgun (WGS) entry which is preliminary data.</text>
</comment>
<protein>
    <submittedName>
        <fullName evidence="11">Uncharacterized protein</fullName>
    </submittedName>
</protein>
<dbReference type="InterPro" id="IPR055251">
    <property type="entry name" value="SOS1_NGEF_PH"/>
</dbReference>
<dbReference type="SMART" id="SM00233">
    <property type="entry name" value="PH"/>
    <property type="match status" value="1"/>
</dbReference>
<dbReference type="Pfam" id="PF22697">
    <property type="entry name" value="SOS1_NGEF_PH"/>
    <property type="match status" value="1"/>
</dbReference>
<evidence type="ECO:0000259" key="9">
    <source>
        <dbReference type="PROSITE" id="PS50081"/>
    </source>
</evidence>
<keyword evidence="1 3" id="KW-0728">SH3 domain</keyword>
<dbReference type="EMBL" id="CAJOBA010004411">
    <property type="protein sequence ID" value="CAF3712294.1"/>
    <property type="molecule type" value="Genomic_DNA"/>
</dbReference>
<feature type="domain" description="PH" evidence="7">
    <location>
        <begin position="431"/>
        <end position="534"/>
    </location>
</feature>
<dbReference type="Proteomes" id="UP000663829">
    <property type="component" value="Unassembled WGS sequence"/>
</dbReference>
<dbReference type="PROSITE" id="PS50002">
    <property type="entry name" value="SH3"/>
    <property type="match status" value="1"/>
</dbReference>
<dbReference type="Pfam" id="PF11971">
    <property type="entry name" value="CAMSAP_CH"/>
    <property type="match status" value="1"/>
</dbReference>
<evidence type="ECO:0000259" key="7">
    <source>
        <dbReference type="PROSITE" id="PS50003"/>
    </source>
</evidence>
<dbReference type="GO" id="GO:0005085">
    <property type="term" value="F:guanyl-nucleotide exchange factor activity"/>
    <property type="evidence" value="ECO:0007669"/>
    <property type="project" value="UniProtKB-KW"/>
</dbReference>
<dbReference type="InterPro" id="IPR035899">
    <property type="entry name" value="DBL_dom_sf"/>
</dbReference>
<dbReference type="EMBL" id="CAJNOQ010006060">
    <property type="protein sequence ID" value="CAF1122008.1"/>
    <property type="molecule type" value="Genomic_DNA"/>
</dbReference>
<evidence type="ECO:0000313" key="12">
    <source>
        <dbReference type="EMBL" id="CAF3712294.1"/>
    </source>
</evidence>
<evidence type="ECO:0000256" key="4">
    <source>
        <dbReference type="SAM" id="Coils"/>
    </source>
</evidence>
<dbReference type="InterPro" id="IPR002219">
    <property type="entry name" value="PKC_DAG/PE"/>
</dbReference>
<dbReference type="InterPro" id="IPR022613">
    <property type="entry name" value="CH_CAMSAP_2"/>
</dbReference>
<evidence type="ECO:0000313" key="13">
    <source>
        <dbReference type="EMBL" id="CAF3885516.1"/>
    </source>
</evidence>
<feature type="domain" description="DH" evidence="8">
    <location>
        <begin position="263"/>
        <end position="404"/>
    </location>
</feature>
<evidence type="ECO:0000256" key="1">
    <source>
        <dbReference type="ARBA" id="ARBA00022443"/>
    </source>
</evidence>
<dbReference type="SMART" id="SM00325">
    <property type="entry name" value="RhoGEF"/>
    <property type="match status" value="1"/>
</dbReference>
<reference evidence="11" key="1">
    <citation type="submission" date="2021-02" db="EMBL/GenBank/DDBJ databases">
        <authorList>
            <person name="Nowell W R."/>
        </authorList>
    </citation>
    <scope>NUCLEOTIDE SEQUENCE</scope>
</reference>
<dbReference type="GO" id="GO:0016477">
    <property type="term" value="P:cell migration"/>
    <property type="evidence" value="ECO:0007669"/>
    <property type="project" value="TreeGrafter"/>
</dbReference>
<accession>A0A814QRU4</accession>
<dbReference type="InterPro" id="IPR011993">
    <property type="entry name" value="PH-like_dom_sf"/>
</dbReference>
<feature type="domain" description="SH3" evidence="6">
    <location>
        <begin position="589"/>
        <end position="661"/>
    </location>
</feature>
<sequence>MSNTNNCVTLPVYRQCARWLSECDVLPEALAILNSPSATIDDLANELSNGIVLCNLLNFLQPGCVQHTDVSFRPQRSRVVETLSKLSNTDAAKRKKLTPFPITGPFNYVNIPKEKSLDDAVPVQISSVVSSPLNNVIHQQEQLMCHFCRNSPTTIQSKFTSPIDSSIACSSLNSTLPISNCQLLSPIVACAASALASARKSCSPSHRLSTSSLPYTITNDCGVYGSHVSIQEDVYEALCAQPKRSINITSCQDNQRAFLPRDHAVKELLDTEANYRDSLNAIVTNFIQPLSLSSDEKKKIFLNIEAKYCSELPDAQEYLDRKIKTEPQFSQKLEQCRQKSGDLGKFQLRDTVVLPFQRIVKYSLLLHTMKKNVPPTDPSCEMKRQLLEKAENLMTDVNQYINEAKRAHDNLKVIRNIEKTICDIQLPSERSLRNYGRFISDEQFQVYDNGHRSGTRTVFLFDRVLLICKVKGSEKYTFRAALFIHGCQIEELRATKREFPFILRDTQQKRDYKFVAKTEDKRTDWLKHLRGAIGLFYQGYECSSCRKKVHRECIKKVTHCSLRASLERIRSFDRGSIELPKAFSIGSNIHQNRVYALFDYDGASNGNKFNFNRQTEHFINVVEGDELEVLEDDDEILWKVKNVRSNEIGLVPATLIGVCMLDGEPQKNIQPPSVCDYDTWHIVQSYNSSSTSSSSNNNKNNNMTNSLPNSPNISVVRSKSISSQCSYDGGKKQQLIMFSAFDKTNRNHHQQSSDCGTLIGADYVQTDNAEW</sequence>
<organism evidence="11 14">
    <name type="scientific">Didymodactylos carnosus</name>
    <dbReference type="NCBI Taxonomy" id="1234261"/>
    <lineage>
        <taxon>Eukaryota</taxon>
        <taxon>Metazoa</taxon>
        <taxon>Spiralia</taxon>
        <taxon>Gnathifera</taxon>
        <taxon>Rotifera</taxon>
        <taxon>Eurotatoria</taxon>
        <taxon>Bdelloidea</taxon>
        <taxon>Philodinida</taxon>
        <taxon>Philodinidae</taxon>
        <taxon>Didymodactylos</taxon>
    </lineage>
</organism>
<gene>
    <name evidence="11" type="ORF">GPM918_LOCUS19738</name>
    <name evidence="10" type="ORF">OVA965_LOCUS11416</name>
    <name evidence="13" type="ORF">SRO942_LOCUS19735</name>
    <name evidence="12" type="ORF">TMI583_LOCUS11420</name>
</gene>
<dbReference type="Proteomes" id="UP000677228">
    <property type="component" value="Unassembled WGS sequence"/>
</dbReference>
<dbReference type="PANTHER" id="PTHR45818">
    <property type="entry name" value="PROTEIN VAV"/>
    <property type="match status" value="1"/>
</dbReference>
<dbReference type="Gene3D" id="1.20.900.10">
    <property type="entry name" value="Dbl homology (DH) domain"/>
    <property type="match status" value="2"/>
</dbReference>
<dbReference type="InterPro" id="IPR001849">
    <property type="entry name" value="PH_domain"/>
</dbReference>
<dbReference type="Gene3D" id="1.10.418.10">
    <property type="entry name" value="Calponin-like domain"/>
    <property type="match status" value="1"/>
</dbReference>
<feature type="compositionally biased region" description="Low complexity" evidence="5">
    <location>
        <begin position="688"/>
        <end position="712"/>
    </location>
</feature>
<dbReference type="Pfam" id="PF00621">
    <property type="entry name" value="RhoGEF"/>
    <property type="match status" value="2"/>
</dbReference>
<dbReference type="PROSITE" id="PS50003">
    <property type="entry name" value="PH_DOMAIN"/>
    <property type="match status" value="1"/>
</dbReference>